<dbReference type="PANTHER" id="PTHR11220:SF7">
    <property type="entry name" value="SOUL PROTEIN"/>
    <property type="match status" value="1"/>
</dbReference>
<dbReference type="Pfam" id="PF04832">
    <property type="entry name" value="SOUL"/>
    <property type="match status" value="1"/>
</dbReference>
<reference evidence="2 3" key="1">
    <citation type="submission" date="2021-05" db="EMBL/GenBank/DDBJ databases">
        <authorList>
            <person name="Zahm M."/>
            <person name="Klopp C."/>
            <person name="Cabau C."/>
            <person name="Kuhl H."/>
            <person name="Suciu R."/>
            <person name="Ciorpac M."/>
            <person name="Holostenco D."/>
            <person name="Gessner J."/>
            <person name="Wuertz S."/>
            <person name="Hohne C."/>
            <person name="Stock M."/>
            <person name="Gislard M."/>
            <person name="Lluch J."/>
            <person name="Milhes M."/>
            <person name="Lampietro C."/>
            <person name="Lopez Roques C."/>
            <person name="Donnadieu C."/>
            <person name="Du K."/>
            <person name="Schartl M."/>
            <person name="Guiguen Y."/>
        </authorList>
    </citation>
    <scope>NUCLEOTIDE SEQUENCE [LARGE SCALE GENOMIC DNA]</scope>
    <source>
        <strain evidence="2">Hh-F2</strain>
        <tissue evidence="2">Blood</tissue>
    </source>
</reference>
<dbReference type="Proteomes" id="UP001369086">
    <property type="component" value="Unassembled WGS sequence"/>
</dbReference>
<dbReference type="PANTHER" id="PTHR11220">
    <property type="entry name" value="HEME-BINDING PROTEIN-RELATED"/>
    <property type="match status" value="1"/>
</dbReference>
<proteinExistence type="inferred from homology"/>
<dbReference type="SUPFAM" id="SSF55136">
    <property type="entry name" value="Probable bacterial effector-binding domain"/>
    <property type="match status" value="1"/>
</dbReference>
<dbReference type="InterPro" id="IPR006917">
    <property type="entry name" value="SOUL_heme-bd"/>
</dbReference>
<accession>A0ABR0Z9M3</accession>
<evidence type="ECO:0000313" key="3">
    <source>
        <dbReference type="Proteomes" id="UP001369086"/>
    </source>
</evidence>
<evidence type="ECO:0000256" key="1">
    <source>
        <dbReference type="ARBA" id="ARBA00009817"/>
    </source>
</evidence>
<organism evidence="2 3">
    <name type="scientific">Huso huso</name>
    <name type="common">Beluga</name>
    <name type="synonym">Acipenser huso</name>
    <dbReference type="NCBI Taxonomy" id="61971"/>
    <lineage>
        <taxon>Eukaryota</taxon>
        <taxon>Metazoa</taxon>
        <taxon>Chordata</taxon>
        <taxon>Craniata</taxon>
        <taxon>Vertebrata</taxon>
        <taxon>Euteleostomi</taxon>
        <taxon>Actinopterygii</taxon>
        <taxon>Chondrostei</taxon>
        <taxon>Acipenseriformes</taxon>
        <taxon>Acipenseridae</taxon>
        <taxon>Huso</taxon>
    </lineage>
</organism>
<protein>
    <submittedName>
        <fullName evidence="2">Heme-binding protein 1-like</fullName>
    </submittedName>
</protein>
<dbReference type="EMBL" id="JAHFZB010000015">
    <property type="protein sequence ID" value="KAK6481536.1"/>
    <property type="molecule type" value="Genomic_DNA"/>
</dbReference>
<keyword evidence="3" id="KW-1185">Reference proteome</keyword>
<sequence length="273" mass="30732">METSAGCRLNGSGSGSGMITVEDLESFTDDQDLDSACHSHGSGSLEVDTEPMEDEQGRLLHYWQDIGRVHQVDVPTDMAVPIQQLTTNNHSSAAREKVPFTLITRKDKCGEILYEKRHYEKAKWACIPVQEEKYEQSICLGFMKLMRYICEQNSSGSYLGMTIPIVTVVRTEQSRSLLSREVIVAYHLPAQHQDHPPQPNDTDIVIQEWPASIIYTRSFSSVTNEGSILNEINLLVEALDMPQIHMEDSFIVAGYTNPAAPIRSNEIWVLHRP</sequence>
<comment type="similarity">
    <text evidence="1">Belongs to the HEBP family.</text>
</comment>
<name>A0ABR0Z9M3_HUSHU</name>
<evidence type="ECO:0000313" key="2">
    <source>
        <dbReference type="EMBL" id="KAK6481536.1"/>
    </source>
</evidence>
<gene>
    <name evidence="2" type="ORF">HHUSO_G17815</name>
</gene>
<dbReference type="InterPro" id="IPR011256">
    <property type="entry name" value="Reg_factor_effector_dom_sf"/>
</dbReference>
<comment type="caution">
    <text evidence="2">The sequence shown here is derived from an EMBL/GenBank/DDBJ whole genome shotgun (WGS) entry which is preliminary data.</text>
</comment>
<dbReference type="Gene3D" id="3.20.80.10">
    <property type="entry name" value="Regulatory factor, effector binding domain"/>
    <property type="match status" value="1"/>
</dbReference>